<gene>
    <name evidence="2" type="ORF">CTOB1V02_LOCUS6844</name>
</gene>
<organism evidence="2">
    <name type="scientific">Cyprideis torosa</name>
    <dbReference type="NCBI Taxonomy" id="163714"/>
    <lineage>
        <taxon>Eukaryota</taxon>
        <taxon>Metazoa</taxon>
        <taxon>Ecdysozoa</taxon>
        <taxon>Arthropoda</taxon>
        <taxon>Crustacea</taxon>
        <taxon>Oligostraca</taxon>
        <taxon>Ostracoda</taxon>
        <taxon>Podocopa</taxon>
        <taxon>Podocopida</taxon>
        <taxon>Cytherocopina</taxon>
        <taxon>Cytheroidea</taxon>
        <taxon>Cytherideidae</taxon>
        <taxon>Cyprideis</taxon>
    </lineage>
</organism>
<proteinExistence type="predicted"/>
<accession>A0A7R8WCC3</accession>
<evidence type="ECO:0000313" key="2">
    <source>
        <dbReference type="EMBL" id="CAD7228969.1"/>
    </source>
</evidence>
<protein>
    <submittedName>
        <fullName evidence="2">Uncharacterized protein</fullName>
    </submittedName>
</protein>
<evidence type="ECO:0000256" key="1">
    <source>
        <dbReference type="SAM" id="MobiDB-lite"/>
    </source>
</evidence>
<reference evidence="2" key="1">
    <citation type="submission" date="2020-11" db="EMBL/GenBank/DDBJ databases">
        <authorList>
            <person name="Tran Van P."/>
        </authorList>
    </citation>
    <scope>NUCLEOTIDE SEQUENCE</scope>
</reference>
<name>A0A7R8WCC3_9CRUS</name>
<feature type="compositionally biased region" description="Basic residues" evidence="1">
    <location>
        <begin position="46"/>
        <end position="58"/>
    </location>
</feature>
<dbReference type="EMBL" id="OB661781">
    <property type="protein sequence ID" value="CAD7228969.1"/>
    <property type="molecule type" value="Genomic_DNA"/>
</dbReference>
<sequence>MAELKLADDIQDPRLEEPVDDILSKENISTCEPPPHVLLTSSEERKRKRHGTKGRRNGPKIPKQSKAVEGAQHSEQFSFTPPLHLHRLRSLYFLGLFNDSRNCLIYIWINANLPHWTGTLKENFIQSGKTGPFVALSNLLLHRTC</sequence>
<dbReference type="AlphaFoldDB" id="A0A7R8WCC3"/>
<feature type="region of interest" description="Disordered" evidence="1">
    <location>
        <begin position="24"/>
        <end position="74"/>
    </location>
</feature>